<dbReference type="PANTHER" id="PTHR11101">
    <property type="entry name" value="PHOSPHATE TRANSPORTER"/>
    <property type="match status" value="1"/>
</dbReference>
<dbReference type="Proteomes" id="UP000708208">
    <property type="component" value="Unassembled WGS sequence"/>
</dbReference>
<evidence type="ECO:0000313" key="10">
    <source>
        <dbReference type="Proteomes" id="UP000708208"/>
    </source>
</evidence>
<keyword evidence="7 8" id="KW-0472">Membrane</keyword>
<feature type="transmembrane region" description="Helical" evidence="8">
    <location>
        <begin position="54"/>
        <end position="71"/>
    </location>
</feature>
<protein>
    <recommendedName>
        <fullName evidence="11">Phosphate permease</fullName>
    </recommendedName>
</protein>
<feature type="non-terminal residue" evidence="9">
    <location>
        <position position="1"/>
    </location>
</feature>
<dbReference type="EMBL" id="CAJVCH010546305">
    <property type="protein sequence ID" value="CAG7828151.1"/>
    <property type="molecule type" value="Genomic_DNA"/>
</dbReference>
<reference evidence="9" key="1">
    <citation type="submission" date="2021-06" db="EMBL/GenBank/DDBJ databases">
        <authorList>
            <person name="Hodson N. C."/>
            <person name="Mongue J. A."/>
            <person name="Jaron S. K."/>
        </authorList>
    </citation>
    <scope>NUCLEOTIDE SEQUENCE</scope>
</reference>
<sequence length="140" mass="14852">PGVGKLFSWLQILTAAFGSFAHGGNDVSNAIGPLIALYLVYQEGVVETKAQTPIWLLIFGGAGISLGLWIWGRRVIKTMGEDLTKITPSSGFTIEIGAAITVLLASKIGLPVSTTHCKVGSVVTVGQIRTRGGVDWKLFR</sequence>
<comment type="caution">
    <text evidence="9">The sequence shown here is derived from an EMBL/GenBank/DDBJ whole genome shotgun (WGS) entry which is preliminary data.</text>
</comment>
<evidence type="ECO:0000256" key="4">
    <source>
        <dbReference type="ARBA" id="ARBA00022592"/>
    </source>
</evidence>
<dbReference type="PANTHER" id="PTHR11101:SF80">
    <property type="entry name" value="PHOSPHATE TRANSPORTER"/>
    <property type="match status" value="1"/>
</dbReference>
<evidence type="ECO:0000256" key="6">
    <source>
        <dbReference type="ARBA" id="ARBA00022989"/>
    </source>
</evidence>
<dbReference type="AlphaFoldDB" id="A0A8J2L598"/>
<keyword evidence="6 8" id="KW-1133">Transmembrane helix</keyword>
<comment type="similarity">
    <text evidence="2">Belongs to the inorganic phosphate transporter (PiT) (TC 2.A.20) family.</text>
</comment>
<accession>A0A8J2L598</accession>
<name>A0A8J2L598_9HEXA</name>
<organism evidence="9 10">
    <name type="scientific">Allacma fusca</name>
    <dbReference type="NCBI Taxonomy" id="39272"/>
    <lineage>
        <taxon>Eukaryota</taxon>
        <taxon>Metazoa</taxon>
        <taxon>Ecdysozoa</taxon>
        <taxon>Arthropoda</taxon>
        <taxon>Hexapoda</taxon>
        <taxon>Collembola</taxon>
        <taxon>Symphypleona</taxon>
        <taxon>Sminthuridae</taxon>
        <taxon>Allacma</taxon>
    </lineage>
</organism>
<evidence type="ECO:0000256" key="3">
    <source>
        <dbReference type="ARBA" id="ARBA00022448"/>
    </source>
</evidence>
<keyword evidence="5 8" id="KW-0812">Transmembrane</keyword>
<keyword evidence="4" id="KW-0592">Phosphate transport</keyword>
<keyword evidence="10" id="KW-1185">Reference proteome</keyword>
<proteinExistence type="inferred from homology"/>
<gene>
    <name evidence="9" type="ORF">AFUS01_LOCUS38097</name>
</gene>
<evidence type="ECO:0000256" key="8">
    <source>
        <dbReference type="SAM" id="Phobius"/>
    </source>
</evidence>
<evidence type="ECO:0000256" key="5">
    <source>
        <dbReference type="ARBA" id="ARBA00022692"/>
    </source>
</evidence>
<dbReference type="Pfam" id="PF01384">
    <property type="entry name" value="PHO4"/>
    <property type="match status" value="1"/>
</dbReference>
<evidence type="ECO:0008006" key="11">
    <source>
        <dbReference type="Google" id="ProtNLM"/>
    </source>
</evidence>
<dbReference type="GO" id="GO:0016020">
    <property type="term" value="C:membrane"/>
    <property type="evidence" value="ECO:0007669"/>
    <property type="project" value="UniProtKB-SubCell"/>
</dbReference>
<dbReference type="GO" id="GO:0035435">
    <property type="term" value="P:phosphate ion transmembrane transport"/>
    <property type="evidence" value="ECO:0007669"/>
    <property type="project" value="TreeGrafter"/>
</dbReference>
<evidence type="ECO:0000313" key="9">
    <source>
        <dbReference type="EMBL" id="CAG7828151.1"/>
    </source>
</evidence>
<keyword evidence="3" id="KW-0813">Transport</keyword>
<evidence type="ECO:0000256" key="2">
    <source>
        <dbReference type="ARBA" id="ARBA00009916"/>
    </source>
</evidence>
<dbReference type="OrthoDB" id="260807at2759"/>
<evidence type="ECO:0000256" key="1">
    <source>
        <dbReference type="ARBA" id="ARBA00004141"/>
    </source>
</evidence>
<dbReference type="GO" id="GO:0005315">
    <property type="term" value="F:phosphate transmembrane transporter activity"/>
    <property type="evidence" value="ECO:0007669"/>
    <property type="project" value="InterPro"/>
</dbReference>
<dbReference type="InterPro" id="IPR001204">
    <property type="entry name" value="Phos_transporter"/>
</dbReference>
<comment type="subcellular location">
    <subcellularLocation>
        <location evidence="1">Membrane</location>
        <topology evidence="1">Multi-pass membrane protein</topology>
    </subcellularLocation>
</comment>
<evidence type="ECO:0000256" key="7">
    <source>
        <dbReference type="ARBA" id="ARBA00023136"/>
    </source>
</evidence>